<feature type="region of interest" description="Disordered" evidence="1">
    <location>
        <begin position="60"/>
        <end position="97"/>
    </location>
</feature>
<reference evidence="2" key="1">
    <citation type="submission" date="2021-03" db="EMBL/GenBank/DDBJ databases">
        <title>Draft genome sequence of rust myrtle Austropuccinia psidii MF-1, a brazilian biotype.</title>
        <authorList>
            <person name="Quecine M.C."/>
            <person name="Pachon D.M.R."/>
            <person name="Bonatelli M.L."/>
            <person name="Correr F.H."/>
            <person name="Franceschini L.M."/>
            <person name="Leite T.F."/>
            <person name="Margarido G.R.A."/>
            <person name="Almeida C.A."/>
            <person name="Ferrarezi J.A."/>
            <person name="Labate C.A."/>
        </authorList>
    </citation>
    <scope>NUCLEOTIDE SEQUENCE</scope>
    <source>
        <strain evidence="2">MF-1</strain>
    </source>
</reference>
<gene>
    <name evidence="2" type="ORF">O181_100344</name>
</gene>
<feature type="compositionally biased region" description="Polar residues" evidence="1">
    <location>
        <begin position="86"/>
        <end position="96"/>
    </location>
</feature>
<dbReference type="Proteomes" id="UP000765509">
    <property type="component" value="Unassembled WGS sequence"/>
</dbReference>
<evidence type="ECO:0000313" key="3">
    <source>
        <dbReference type="Proteomes" id="UP000765509"/>
    </source>
</evidence>
<sequence>MNSYLHIKSFLGQEKTIEPLGGWSPLSCKYKVKKIKNLFKNKSLLSIDQKNELEMTTAFEKEGQVASTSSKPAPEVSKDKPKGPQKRQSPLAQTLPTGVKDSQIGACSCGQCLQFGKMPHGIHSKRAGKDEQDLFMHTIQEIKILTSIIDVEIGKFDAKLNKITSDISELKRNDKTSTEWYKLTNVKLDSITNTCDRMESKCQAQEDEIGYISISHIIEQLSILRSQVLEIINSTNQFVTHLEKCGSESHKLENEIIANGEQIHNNYEPDMPRNSTPFTEEKPSVKGSLTPFLGENPICAKYIPKLE</sequence>
<dbReference type="AlphaFoldDB" id="A0A9Q3PGB6"/>
<name>A0A9Q3PGB6_9BASI</name>
<dbReference type="EMBL" id="AVOT02069816">
    <property type="protein sequence ID" value="MBW0560629.1"/>
    <property type="molecule type" value="Genomic_DNA"/>
</dbReference>
<evidence type="ECO:0000313" key="2">
    <source>
        <dbReference type="EMBL" id="MBW0560629.1"/>
    </source>
</evidence>
<evidence type="ECO:0000256" key="1">
    <source>
        <dbReference type="SAM" id="MobiDB-lite"/>
    </source>
</evidence>
<protein>
    <submittedName>
        <fullName evidence="2">Uncharacterized protein</fullName>
    </submittedName>
</protein>
<keyword evidence="3" id="KW-1185">Reference proteome</keyword>
<proteinExistence type="predicted"/>
<comment type="caution">
    <text evidence="2">The sequence shown here is derived from an EMBL/GenBank/DDBJ whole genome shotgun (WGS) entry which is preliminary data.</text>
</comment>
<accession>A0A9Q3PGB6</accession>
<organism evidence="2 3">
    <name type="scientific">Austropuccinia psidii MF-1</name>
    <dbReference type="NCBI Taxonomy" id="1389203"/>
    <lineage>
        <taxon>Eukaryota</taxon>
        <taxon>Fungi</taxon>
        <taxon>Dikarya</taxon>
        <taxon>Basidiomycota</taxon>
        <taxon>Pucciniomycotina</taxon>
        <taxon>Pucciniomycetes</taxon>
        <taxon>Pucciniales</taxon>
        <taxon>Sphaerophragmiaceae</taxon>
        <taxon>Austropuccinia</taxon>
    </lineage>
</organism>